<reference evidence="3" key="1">
    <citation type="journal article" date="2010" name="Int. J. Syst. Evol. Microbiol.">
        <title>Porticoccus litoralis gen. nov., sp. nov., a gammaproteobacterium isolated from the Yellow Sea.</title>
        <authorList>
            <person name="Oh H.M."/>
            <person name="Kim H."/>
            <person name="Kim K.M."/>
            <person name="Min G.S."/>
            <person name="Cho J.C."/>
        </authorList>
    </citation>
    <scope>NUCLEOTIDE SEQUENCE</scope>
    <source>
        <strain evidence="3">DSM 25064</strain>
    </source>
</reference>
<dbReference type="RefSeq" id="WP_305169302.1">
    <property type="nucleotide sequence ID" value="NZ_JAUUUU010000001.1"/>
</dbReference>
<feature type="region of interest" description="Disordered" evidence="1">
    <location>
        <begin position="30"/>
        <end position="60"/>
    </location>
</feature>
<sequence>MNKLLLVPLLVLLSLPLAAEQVVVPVGQQAAEKQTLERPHRGISKERVREQFGEPLTMQNGVGEPPISSWEYSDFVVYFEHDLVLHSVLKRSETPTE</sequence>
<keyword evidence="4" id="KW-1185">Reference proteome</keyword>
<dbReference type="Proteomes" id="UP001178354">
    <property type="component" value="Unassembled WGS sequence"/>
</dbReference>
<feature type="signal peptide" evidence="2">
    <location>
        <begin position="1"/>
        <end position="19"/>
    </location>
</feature>
<feature type="compositionally biased region" description="Basic and acidic residues" evidence="1">
    <location>
        <begin position="34"/>
        <end position="52"/>
    </location>
</feature>
<feature type="chain" id="PRO_5043712292" description="Phosphodiesterase" evidence="2">
    <location>
        <begin position="20"/>
        <end position="97"/>
    </location>
</feature>
<reference evidence="3" key="2">
    <citation type="submission" date="2023-08" db="EMBL/GenBank/DDBJ databases">
        <authorList>
            <person name="Luo J."/>
        </authorList>
    </citation>
    <scope>NUCLEOTIDE SEQUENCE</scope>
    <source>
        <strain evidence="3">DSM 25064</strain>
    </source>
</reference>
<name>A0AAW8B160_9GAMM</name>
<dbReference type="AlphaFoldDB" id="A0AAW8B160"/>
<gene>
    <name evidence="3" type="ORF">Q8A57_02270</name>
</gene>
<proteinExistence type="predicted"/>
<evidence type="ECO:0000256" key="1">
    <source>
        <dbReference type="SAM" id="MobiDB-lite"/>
    </source>
</evidence>
<evidence type="ECO:0000313" key="4">
    <source>
        <dbReference type="Proteomes" id="UP001178354"/>
    </source>
</evidence>
<dbReference type="EMBL" id="JAUUUU010000001">
    <property type="protein sequence ID" value="MDP1519790.1"/>
    <property type="molecule type" value="Genomic_DNA"/>
</dbReference>
<accession>A0AAW8B160</accession>
<keyword evidence="2" id="KW-0732">Signal</keyword>
<evidence type="ECO:0008006" key="5">
    <source>
        <dbReference type="Google" id="ProtNLM"/>
    </source>
</evidence>
<evidence type="ECO:0000256" key="2">
    <source>
        <dbReference type="SAM" id="SignalP"/>
    </source>
</evidence>
<organism evidence="3 4">
    <name type="scientific">Porticoccus litoralis</name>
    <dbReference type="NCBI Taxonomy" id="434086"/>
    <lineage>
        <taxon>Bacteria</taxon>
        <taxon>Pseudomonadati</taxon>
        <taxon>Pseudomonadota</taxon>
        <taxon>Gammaproteobacteria</taxon>
        <taxon>Cellvibrionales</taxon>
        <taxon>Porticoccaceae</taxon>
        <taxon>Porticoccus</taxon>
    </lineage>
</organism>
<protein>
    <recommendedName>
        <fullName evidence="5">Phosphodiesterase</fullName>
    </recommendedName>
</protein>
<evidence type="ECO:0000313" key="3">
    <source>
        <dbReference type="EMBL" id="MDP1519790.1"/>
    </source>
</evidence>
<comment type="caution">
    <text evidence="3">The sequence shown here is derived from an EMBL/GenBank/DDBJ whole genome shotgun (WGS) entry which is preliminary data.</text>
</comment>